<dbReference type="FunFam" id="1.20.1260.20:FF:000001">
    <property type="entry name" value="PPE family protein PPE41"/>
    <property type="match status" value="1"/>
</dbReference>
<dbReference type="InterPro" id="IPR000030">
    <property type="entry name" value="PPE_dom"/>
</dbReference>
<protein>
    <recommendedName>
        <fullName evidence="7">PPE family domain-containing protein</fullName>
    </recommendedName>
</protein>
<dbReference type="Proteomes" id="UP000193866">
    <property type="component" value="Unassembled WGS sequence"/>
</dbReference>
<reference evidence="5 6" key="1">
    <citation type="submission" date="2016-01" db="EMBL/GenBank/DDBJ databases">
        <title>The new phylogeny of the genus Mycobacterium.</title>
        <authorList>
            <person name="Tarcisio F."/>
            <person name="Conor M."/>
            <person name="Antonella G."/>
            <person name="Elisabetta G."/>
            <person name="Giulia F.S."/>
            <person name="Sara T."/>
            <person name="Anna F."/>
            <person name="Clotilde B."/>
            <person name="Roberto B."/>
            <person name="Veronica D.S."/>
            <person name="Fabio R."/>
            <person name="Monica P."/>
            <person name="Olivier J."/>
            <person name="Enrico T."/>
            <person name="Nicola S."/>
        </authorList>
    </citation>
    <scope>NUCLEOTIDE SEQUENCE [LARGE SCALE GENOMIC DNA]</scope>
    <source>
        <strain evidence="5 6">DSM 45394</strain>
    </source>
</reference>
<feature type="compositionally biased region" description="Basic and acidic residues" evidence="2">
    <location>
        <begin position="446"/>
        <end position="457"/>
    </location>
</feature>
<dbReference type="PANTHER" id="PTHR46766">
    <property type="entry name" value="GLUTAMINE-RICH PROTEIN 2"/>
    <property type="match status" value="1"/>
</dbReference>
<gene>
    <name evidence="5" type="ORF">AWC16_05110</name>
</gene>
<name>A0A1X1YPR2_9MYCO</name>
<feature type="compositionally biased region" description="Low complexity" evidence="2">
    <location>
        <begin position="277"/>
        <end position="315"/>
    </location>
</feature>
<dbReference type="EMBL" id="LQPG01000009">
    <property type="protein sequence ID" value="ORW13097.1"/>
    <property type="molecule type" value="Genomic_DNA"/>
</dbReference>
<keyword evidence="6" id="KW-1185">Reference proteome</keyword>
<dbReference type="Pfam" id="PF00823">
    <property type="entry name" value="PPE"/>
    <property type="match status" value="1"/>
</dbReference>
<dbReference type="Pfam" id="PF18878">
    <property type="entry name" value="PPE-PPW"/>
    <property type="match status" value="1"/>
</dbReference>
<evidence type="ECO:0000259" key="3">
    <source>
        <dbReference type="Pfam" id="PF00823"/>
    </source>
</evidence>
<feature type="domain" description="PPE-PPW subfamily C-terminal" evidence="4">
    <location>
        <begin position="397"/>
        <end position="443"/>
    </location>
</feature>
<evidence type="ECO:0000313" key="6">
    <source>
        <dbReference type="Proteomes" id="UP000193866"/>
    </source>
</evidence>
<evidence type="ECO:0000256" key="2">
    <source>
        <dbReference type="SAM" id="MobiDB-lite"/>
    </source>
</evidence>
<evidence type="ECO:0000256" key="1">
    <source>
        <dbReference type="ARBA" id="ARBA00010652"/>
    </source>
</evidence>
<feature type="region of interest" description="Disordered" evidence="2">
    <location>
        <begin position="265"/>
        <end position="396"/>
    </location>
</feature>
<feature type="region of interest" description="Disordered" evidence="2">
    <location>
        <begin position="165"/>
        <end position="197"/>
    </location>
</feature>
<feature type="domain" description="PPE" evidence="3">
    <location>
        <begin position="6"/>
        <end position="168"/>
    </location>
</feature>
<dbReference type="PANTHER" id="PTHR46766:SF1">
    <property type="entry name" value="GLUTAMINE-RICH PROTEIN 2"/>
    <property type="match status" value="1"/>
</dbReference>
<comment type="caution">
    <text evidence="5">The sequence shown here is derived from an EMBL/GenBank/DDBJ whole genome shotgun (WGS) entry which is preliminary data.</text>
</comment>
<dbReference type="OrthoDB" id="4753487at2"/>
<accession>A0A1X1YPR2</accession>
<feature type="compositionally biased region" description="Gly residues" evidence="2">
    <location>
        <begin position="182"/>
        <end position="197"/>
    </location>
</feature>
<organism evidence="5 6">
    <name type="scientific">Mycolicibacter longobardus</name>
    <dbReference type="NCBI Taxonomy" id="1108812"/>
    <lineage>
        <taxon>Bacteria</taxon>
        <taxon>Bacillati</taxon>
        <taxon>Actinomycetota</taxon>
        <taxon>Actinomycetes</taxon>
        <taxon>Mycobacteriales</taxon>
        <taxon>Mycobacteriaceae</taxon>
        <taxon>Mycolicibacter</taxon>
    </lineage>
</organism>
<dbReference type="AlphaFoldDB" id="A0A1X1YPR2"/>
<dbReference type="InterPro" id="IPR038332">
    <property type="entry name" value="PPE_sf"/>
</dbReference>
<dbReference type="InterPro" id="IPR043641">
    <property type="entry name" value="PPE-PPW_C"/>
</dbReference>
<dbReference type="GO" id="GO:0052572">
    <property type="term" value="P:response to host immune response"/>
    <property type="evidence" value="ECO:0007669"/>
    <property type="project" value="TreeGrafter"/>
</dbReference>
<dbReference type="RefSeq" id="WP_085263436.1">
    <property type="nucleotide sequence ID" value="NZ_JACKVG010000006.1"/>
</dbReference>
<proteinExistence type="inferred from homology"/>
<dbReference type="STRING" id="1108812.AWC16_05110"/>
<feature type="compositionally biased region" description="Polar residues" evidence="2">
    <location>
        <begin position="265"/>
        <end position="274"/>
    </location>
</feature>
<evidence type="ECO:0008006" key="7">
    <source>
        <dbReference type="Google" id="ProtNLM"/>
    </source>
</evidence>
<feature type="region of interest" description="Disordered" evidence="2">
    <location>
        <begin position="424"/>
        <end position="457"/>
    </location>
</feature>
<dbReference type="Gene3D" id="1.20.1260.20">
    <property type="entry name" value="PPE superfamily"/>
    <property type="match status" value="1"/>
</dbReference>
<dbReference type="SUPFAM" id="SSF140459">
    <property type="entry name" value="PE/PPE dimer-like"/>
    <property type="match status" value="1"/>
</dbReference>
<evidence type="ECO:0000259" key="4">
    <source>
        <dbReference type="Pfam" id="PF18878"/>
    </source>
</evidence>
<evidence type="ECO:0000313" key="5">
    <source>
        <dbReference type="EMBL" id="ORW13097.1"/>
    </source>
</evidence>
<sequence length="457" mass="46079">MTAPLWLALPPEVHSSLLSSGPGAETLLAAAQAWSSLSEQYASAATELTDILESVRAGAWHGPSSDRYTDSHLPYLAWLMRAGNDSMSTAVQHETMAAAYTAALATMPTPAEIAANHAVHDVLVATNFFGINTIPIAVNEADYARMWVQAAATMESYQAVSDTALASTPRSTPAPPIVASDGGSGDDGGDDGGGGGSNWIESLPALIEFADLFDEWIIQAIIYSITASPALIPAIGAAEPEAAAVGPAAAALGGAAVVAPLSGMPSVSTATQSEPWPAMGTAPPSAPAATAAGSTPASGPSVTTPAAAPTAAAAGFRHQRAGDEGPDTPVGPTLNDRDKTRAPSSGVSAAATTRKAASARRRRRTAAKDPGVTASMNAGPLADDEPTTDGPATSTLASAHSAGALGLGGTHSKDTASRATGLTTLKGDHLDGEPTMPMMPATWPQDAERPSDRPNEK</sequence>
<comment type="similarity">
    <text evidence="1">Belongs to the mycobacterial PPE family.</text>
</comment>